<name>A0A5J4Z035_PORPP</name>
<dbReference type="FunFam" id="3.40.50.300:FF:000120">
    <property type="entry name" value="ATP-dependent chaperone ClpB"/>
    <property type="match status" value="1"/>
</dbReference>
<keyword evidence="4 6" id="KW-0067">ATP-binding</keyword>
<keyword evidence="11" id="KW-1185">Reference proteome</keyword>
<evidence type="ECO:0000256" key="4">
    <source>
        <dbReference type="ARBA" id="ARBA00022840"/>
    </source>
</evidence>
<accession>A0A5J4Z035</accession>
<dbReference type="Pfam" id="PF17871">
    <property type="entry name" value="AAA_lid_9"/>
    <property type="match status" value="1"/>
</dbReference>
<keyword evidence="7" id="KW-0175">Coiled coil</keyword>
<dbReference type="OrthoDB" id="47330at2759"/>
<dbReference type="InterPro" id="IPR050130">
    <property type="entry name" value="ClpA_ClpB"/>
</dbReference>
<dbReference type="PANTHER" id="PTHR11638:SF176">
    <property type="entry name" value="HEAT SHOCK PROTEIN 78, MITOCHONDRIAL"/>
    <property type="match status" value="1"/>
</dbReference>
<sequence length="839" mass="92483">MWLAARLRDSRVFARVREWRNGVRGRSVQQPRWSSMSASAYAGAPRRRSHAWTSYSAHLAPANVPALAYRASAAQSSQQGLSVALNGLRRESRALHTSACARQQHGQGPSEPWVAPEAVPIGDYLKKYGRDLTELAAKNKLDPVIGREEEIRRTIQVLSRRTKNNPVLIGEPGVGKTAVAEGLAQRIHAKDVPESLQNKLVVSLDMGSLVAGAKFRGEFEERLKGVLRDVDQAQGKVILFIDELHTLVGAGAAEGSVDASNMLKPALARGELHCIGATTLNEYRKYIEKDAALARRFQPVYVAEPSVESTINILRGLKERYEIHHGVRITDRALVAAAVNAHRYMTERKLPDSAIDLVDEAASRLKMQQESKPESIDDLDRALISLRIEENALSKETDAASRTRLDECKRDIKRITEQRSALMERWTQERSAISETKGLRKDLEKARLELETLRRTGSDLQRAAELTYGIIPDLEKKLARVAATDTAAIGAGREDGAGSTLVPDSVSELDVLGVISKTTGIPLQNLQQGETTKLLTMEDALRQRVIGQYEAISAVSNAVRLNRVGLHGTSRPIGSFLFLGPTGCGKTQLAKTLAQFLFDDERAMVRIDMSEYSERHTVSRLLGAPPGYVGYDQGGQLTESVRRRPYQIVLLDEFEKAHPVVATTLLQLLDDGRLTDGQGRTVDFSHTIVIMTSNLGASFLAQLPSDTDSDAAKEIVMAEVRAALPPEFINRLDDVVLFHRLSREDMLGVVQVQIAQLRQLIKQRDLALDLSPDAEAWLAENGYDPMYGARPLNRLIQRHILQPLASCLLKGDILNHETVHVVTESSESGAGGLRVVPNH</sequence>
<comment type="similarity">
    <text evidence="1 6">Belongs to the ClpA/ClpB family.</text>
</comment>
<feature type="domain" description="AAA+ ATPase" evidence="8">
    <location>
        <begin position="572"/>
        <end position="728"/>
    </location>
</feature>
<dbReference type="PROSITE" id="PS00870">
    <property type="entry name" value="CLPAB_1"/>
    <property type="match status" value="1"/>
</dbReference>
<dbReference type="InterPro" id="IPR027417">
    <property type="entry name" value="P-loop_NTPase"/>
</dbReference>
<evidence type="ECO:0000259" key="8">
    <source>
        <dbReference type="SMART" id="SM00382"/>
    </source>
</evidence>
<dbReference type="GO" id="GO:0016887">
    <property type="term" value="F:ATP hydrolysis activity"/>
    <property type="evidence" value="ECO:0007669"/>
    <property type="project" value="InterPro"/>
</dbReference>
<dbReference type="CDD" id="cd00009">
    <property type="entry name" value="AAA"/>
    <property type="match status" value="1"/>
</dbReference>
<reference evidence="11" key="1">
    <citation type="journal article" date="2019" name="Nat. Commun.">
        <title>Expansion of phycobilisome linker gene families in mesophilic red algae.</title>
        <authorList>
            <person name="Lee J."/>
            <person name="Kim D."/>
            <person name="Bhattacharya D."/>
            <person name="Yoon H.S."/>
        </authorList>
    </citation>
    <scope>NUCLEOTIDE SEQUENCE [LARGE SCALE GENOMIC DNA]</scope>
    <source>
        <strain evidence="11">CCMP 1328</strain>
    </source>
</reference>
<keyword evidence="3 6" id="KW-0547">Nucleotide-binding</keyword>
<evidence type="ECO:0000256" key="6">
    <source>
        <dbReference type="RuleBase" id="RU004432"/>
    </source>
</evidence>
<dbReference type="PROSITE" id="PS00871">
    <property type="entry name" value="CLPAB_2"/>
    <property type="match status" value="1"/>
</dbReference>
<dbReference type="GO" id="GO:0034605">
    <property type="term" value="P:cellular response to heat"/>
    <property type="evidence" value="ECO:0007669"/>
    <property type="project" value="TreeGrafter"/>
</dbReference>
<evidence type="ECO:0000256" key="5">
    <source>
        <dbReference type="ARBA" id="ARBA00023186"/>
    </source>
</evidence>
<comment type="caution">
    <text evidence="10">The sequence shown here is derived from an EMBL/GenBank/DDBJ whole genome shotgun (WGS) entry which is preliminary data.</text>
</comment>
<evidence type="ECO:0000256" key="1">
    <source>
        <dbReference type="ARBA" id="ARBA00008675"/>
    </source>
</evidence>
<dbReference type="InterPro" id="IPR003959">
    <property type="entry name" value="ATPase_AAA_core"/>
</dbReference>
<dbReference type="SUPFAM" id="SSF52540">
    <property type="entry name" value="P-loop containing nucleoside triphosphate hydrolases"/>
    <property type="match status" value="2"/>
</dbReference>
<evidence type="ECO:0000256" key="7">
    <source>
        <dbReference type="SAM" id="Coils"/>
    </source>
</evidence>
<feature type="domain" description="AAA+ ATPase" evidence="8">
    <location>
        <begin position="162"/>
        <end position="307"/>
    </location>
</feature>
<evidence type="ECO:0000256" key="2">
    <source>
        <dbReference type="ARBA" id="ARBA00022737"/>
    </source>
</evidence>
<gene>
    <name evidence="10" type="ORF">FVE85_0970</name>
</gene>
<dbReference type="InterPro" id="IPR018368">
    <property type="entry name" value="ClpA/B_CS1"/>
</dbReference>
<evidence type="ECO:0000256" key="3">
    <source>
        <dbReference type="ARBA" id="ARBA00022741"/>
    </source>
</evidence>
<dbReference type="FunFam" id="3.40.50.300:FF:000010">
    <property type="entry name" value="Chaperone clpB 1, putative"/>
    <property type="match status" value="1"/>
</dbReference>
<keyword evidence="5 6" id="KW-0143">Chaperone</keyword>
<dbReference type="Pfam" id="PF07724">
    <property type="entry name" value="AAA_2"/>
    <property type="match status" value="1"/>
</dbReference>
<protein>
    <submittedName>
        <fullName evidence="10">Chaperone protein ClpB</fullName>
    </submittedName>
</protein>
<evidence type="ECO:0000259" key="9">
    <source>
        <dbReference type="SMART" id="SM01086"/>
    </source>
</evidence>
<dbReference type="CDD" id="cd19499">
    <property type="entry name" value="RecA-like_ClpB_Hsp104-like"/>
    <property type="match status" value="1"/>
</dbReference>
<dbReference type="SMART" id="SM01086">
    <property type="entry name" value="ClpB_D2-small"/>
    <property type="match status" value="1"/>
</dbReference>
<proteinExistence type="inferred from homology"/>
<dbReference type="Pfam" id="PF10431">
    <property type="entry name" value="ClpB_D2-small"/>
    <property type="match status" value="1"/>
</dbReference>
<dbReference type="InterPro" id="IPR019489">
    <property type="entry name" value="Clp_ATPase_C"/>
</dbReference>
<feature type="domain" description="Clp ATPase C-terminal" evidence="9">
    <location>
        <begin position="741"/>
        <end position="835"/>
    </location>
</feature>
<dbReference type="InterPro" id="IPR028299">
    <property type="entry name" value="ClpA/B_CS2"/>
</dbReference>
<dbReference type="OMA" id="VSKMMQG"/>
<dbReference type="InterPro" id="IPR003593">
    <property type="entry name" value="AAA+_ATPase"/>
</dbReference>
<dbReference type="Gene3D" id="1.10.8.60">
    <property type="match status" value="1"/>
</dbReference>
<dbReference type="GO" id="GO:0005737">
    <property type="term" value="C:cytoplasm"/>
    <property type="evidence" value="ECO:0007669"/>
    <property type="project" value="TreeGrafter"/>
</dbReference>
<dbReference type="GO" id="GO:0005524">
    <property type="term" value="F:ATP binding"/>
    <property type="evidence" value="ECO:0007669"/>
    <property type="project" value="UniProtKB-KW"/>
</dbReference>
<keyword evidence="2" id="KW-0677">Repeat</keyword>
<dbReference type="AlphaFoldDB" id="A0A5J4Z035"/>
<dbReference type="Gene3D" id="3.40.50.300">
    <property type="entry name" value="P-loop containing nucleotide triphosphate hydrolases"/>
    <property type="match status" value="3"/>
</dbReference>
<evidence type="ECO:0000313" key="11">
    <source>
        <dbReference type="Proteomes" id="UP000324585"/>
    </source>
</evidence>
<dbReference type="PRINTS" id="PR00300">
    <property type="entry name" value="CLPPROTEASEA"/>
</dbReference>
<evidence type="ECO:0000313" key="10">
    <source>
        <dbReference type="EMBL" id="KAA8497241.1"/>
    </source>
</evidence>
<dbReference type="Pfam" id="PF00004">
    <property type="entry name" value="AAA"/>
    <property type="match status" value="1"/>
</dbReference>
<dbReference type="InterPro" id="IPR041546">
    <property type="entry name" value="ClpA/ClpB_AAA_lid"/>
</dbReference>
<feature type="coiled-coil region" evidence="7">
    <location>
        <begin position="376"/>
        <end position="463"/>
    </location>
</feature>
<dbReference type="PANTHER" id="PTHR11638">
    <property type="entry name" value="ATP-DEPENDENT CLP PROTEASE"/>
    <property type="match status" value="1"/>
</dbReference>
<dbReference type="EMBL" id="VRMN01000002">
    <property type="protein sequence ID" value="KAA8497241.1"/>
    <property type="molecule type" value="Genomic_DNA"/>
</dbReference>
<organism evidence="10 11">
    <name type="scientific">Porphyridium purpureum</name>
    <name type="common">Red alga</name>
    <name type="synonym">Porphyridium cruentum</name>
    <dbReference type="NCBI Taxonomy" id="35688"/>
    <lineage>
        <taxon>Eukaryota</taxon>
        <taxon>Rhodophyta</taxon>
        <taxon>Bangiophyceae</taxon>
        <taxon>Porphyridiales</taxon>
        <taxon>Porphyridiaceae</taxon>
        <taxon>Porphyridium</taxon>
    </lineage>
</organism>
<dbReference type="Proteomes" id="UP000324585">
    <property type="component" value="Unassembled WGS sequence"/>
</dbReference>
<dbReference type="FunFam" id="3.40.50.300:FF:000025">
    <property type="entry name" value="ATP-dependent Clp protease subunit"/>
    <property type="match status" value="1"/>
</dbReference>
<dbReference type="SMART" id="SM00382">
    <property type="entry name" value="AAA"/>
    <property type="match status" value="2"/>
</dbReference>
<dbReference type="InterPro" id="IPR001270">
    <property type="entry name" value="ClpA/B"/>
</dbReference>